<sequence length="47" mass="4646">MVGGGGADETPRLGGVPSSVLLSSVSAASVEPQADKTREAPGLTHQQ</sequence>
<proteinExistence type="predicted"/>
<reference evidence="2" key="2">
    <citation type="journal article" date="2015" name="Data Brief">
        <title>Shoot transcriptome of the giant reed, Arundo donax.</title>
        <authorList>
            <person name="Barrero R.A."/>
            <person name="Guerrero F.D."/>
            <person name="Moolhuijzen P."/>
            <person name="Goolsby J.A."/>
            <person name="Tidwell J."/>
            <person name="Bellgard S.E."/>
            <person name="Bellgard M.I."/>
        </authorList>
    </citation>
    <scope>NUCLEOTIDE SEQUENCE</scope>
    <source>
        <tissue evidence="2">Shoot tissue taken approximately 20 cm above the soil surface</tissue>
    </source>
</reference>
<accession>A0A0A8Z8Q4</accession>
<feature type="region of interest" description="Disordered" evidence="1">
    <location>
        <begin position="24"/>
        <end position="47"/>
    </location>
</feature>
<protein>
    <submittedName>
        <fullName evidence="2">Uncharacterized protein</fullName>
    </submittedName>
</protein>
<dbReference type="EMBL" id="GBRH01264805">
    <property type="protein sequence ID" value="JAD33090.1"/>
    <property type="molecule type" value="Transcribed_RNA"/>
</dbReference>
<organism evidence="2">
    <name type="scientific">Arundo donax</name>
    <name type="common">Giant reed</name>
    <name type="synonym">Donax arundinaceus</name>
    <dbReference type="NCBI Taxonomy" id="35708"/>
    <lineage>
        <taxon>Eukaryota</taxon>
        <taxon>Viridiplantae</taxon>
        <taxon>Streptophyta</taxon>
        <taxon>Embryophyta</taxon>
        <taxon>Tracheophyta</taxon>
        <taxon>Spermatophyta</taxon>
        <taxon>Magnoliopsida</taxon>
        <taxon>Liliopsida</taxon>
        <taxon>Poales</taxon>
        <taxon>Poaceae</taxon>
        <taxon>PACMAD clade</taxon>
        <taxon>Arundinoideae</taxon>
        <taxon>Arundineae</taxon>
        <taxon>Arundo</taxon>
    </lineage>
</organism>
<dbReference type="AlphaFoldDB" id="A0A0A8Z8Q4"/>
<reference evidence="2" key="1">
    <citation type="submission" date="2014-09" db="EMBL/GenBank/DDBJ databases">
        <authorList>
            <person name="Magalhaes I.L.F."/>
            <person name="Oliveira U."/>
            <person name="Santos F.R."/>
            <person name="Vidigal T.H.D.A."/>
            <person name="Brescovit A.D."/>
            <person name="Santos A.J."/>
        </authorList>
    </citation>
    <scope>NUCLEOTIDE SEQUENCE</scope>
    <source>
        <tissue evidence="2">Shoot tissue taken approximately 20 cm above the soil surface</tissue>
    </source>
</reference>
<evidence type="ECO:0000313" key="2">
    <source>
        <dbReference type="EMBL" id="JAD33090.1"/>
    </source>
</evidence>
<evidence type="ECO:0000256" key="1">
    <source>
        <dbReference type="SAM" id="MobiDB-lite"/>
    </source>
</evidence>
<name>A0A0A8Z8Q4_ARUDO</name>